<dbReference type="GO" id="GO:0003677">
    <property type="term" value="F:DNA binding"/>
    <property type="evidence" value="ECO:0007669"/>
    <property type="project" value="InterPro"/>
</dbReference>
<organism evidence="3 4">
    <name type="scientific">Komagataeibacter xylinus</name>
    <name type="common">Gluconacetobacter xylinus</name>
    <dbReference type="NCBI Taxonomy" id="28448"/>
    <lineage>
        <taxon>Bacteria</taxon>
        <taxon>Pseudomonadati</taxon>
        <taxon>Pseudomonadota</taxon>
        <taxon>Alphaproteobacteria</taxon>
        <taxon>Acetobacterales</taxon>
        <taxon>Acetobacteraceae</taxon>
        <taxon>Komagataeibacter</taxon>
    </lineage>
</organism>
<feature type="region of interest" description="Disordered" evidence="1">
    <location>
        <begin position="89"/>
        <end position="123"/>
    </location>
</feature>
<dbReference type="InterPro" id="IPR000551">
    <property type="entry name" value="MerR-type_HTH_dom"/>
</dbReference>
<dbReference type="AlphaFoldDB" id="A0A857FP04"/>
<reference evidence="3 4" key="1">
    <citation type="journal article" date="2020" name="Carbohydr. Polym.">
        <title>Characterization and optimization of production of bacterial cellulose from strain CGMCC 17276 based on whole-genome analysis.</title>
        <authorList>
            <person name="Lu T."/>
            <person name="Gao H."/>
            <person name="Liao B."/>
            <person name="Wu J."/>
            <person name="Zhang W."/>
            <person name="Huang J."/>
            <person name="Liu M."/>
            <person name="Huang J."/>
            <person name="Chang Z."/>
            <person name="Jin M."/>
            <person name="Yi Z."/>
            <person name="Jiang D."/>
        </authorList>
    </citation>
    <scope>NUCLEOTIDE SEQUENCE [LARGE SCALE GENOMIC DNA]</scope>
    <source>
        <strain evidence="3 4">CGMCC 17276</strain>
    </source>
</reference>
<dbReference type="GO" id="GO:0006355">
    <property type="term" value="P:regulation of DNA-templated transcription"/>
    <property type="evidence" value="ECO:0007669"/>
    <property type="project" value="InterPro"/>
</dbReference>
<evidence type="ECO:0000313" key="3">
    <source>
        <dbReference type="EMBL" id="QHC35912.1"/>
    </source>
</evidence>
<proteinExistence type="predicted"/>
<evidence type="ECO:0000259" key="2">
    <source>
        <dbReference type="Pfam" id="PF13411"/>
    </source>
</evidence>
<evidence type="ECO:0000256" key="1">
    <source>
        <dbReference type="SAM" id="MobiDB-lite"/>
    </source>
</evidence>
<gene>
    <name evidence="3" type="ORF">FMA36_10775</name>
</gene>
<sequence length="231" mass="25182">MTTEHFPSSTVEPGTDCLPIYEVARELGLAQHVMRMWEASFPQLQPLRGPVGRRYYRPQDITVLREIADLLYVRKLSVAQAQAELAREALAAPDSEGETVTPPTESPVPQDEPVAKAPPAETAPPAMQVTVIEEEVVETVVACEEAPTVAPVEPEAPRAVEAVVTEADAAAEPESVAETAAQEPVDEPEQLPLEQIVMIELERLQAENTVLRDSLRGVLVELQALRQMVPV</sequence>
<dbReference type="EMBL" id="CP041348">
    <property type="protein sequence ID" value="QHC35912.1"/>
    <property type="molecule type" value="Genomic_DNA"/>
</dbReference>
<name>A0A857FP04_KOMXY</name>
<accession>A0A857FP04</accession>
<dbReference type="OrthoDB" id="9810140at2"/>
<dbReference type="Pfam" id="PF13411">
    <property type="entry name" value="MerR_1"/>
    <property type="match status" value="1"/>
</dbReference>
<dbReference type="SUPFAM" id="SSF46955">
    <property type="entry name" value="Putative DNA-binding domain"/>
    <property type="match status" value="1"/>
</dbReference>
<dbReference type="InterPro" id="IPR009061">
    <property type="entry name" value="DNA-bd_dom_put_sf"/>
</dbReference>
<dbReference type="RefSeq" id="WP_159262301.1">
    <property type="nucleotide sequence ID" value="NZ_CP041348.1"/>
</dbReference>
<feature type="domain" description="HTH merR-type" evidence="2">
    <location>
        <begin position="20"/>
        <end position="86"/>
    </location>
</feature>
<dbReference type="Gene3D" id="1.10.1660.10">
    <property type="match status" value="1"/>
</dbReference>
<protein>
    <submittedName>
        <fullName evidence="3">MerR family transcriptional regulator</fullName>
    </submittedName>
</protein>
<evidence type="ECO:0000313" key="4">
    <source>
        <dbReference type="Proteomes" id="UP000464674"/>
    </source>
</evidence>
<dbReference type="Proteomes" id="UP000464674">
    <property type="component" value="Chromosome"/>
</dbReference>